<dbReference type="EMBL" id="ADBV01005076">
    <property type="protein sequence ID" value="EJW79826.1"/>
    <property type="molecule type" value="Genomic_DNA"/>
</dbReference>
<proteinExistence type="predicted"/>
<organism evidence="2 3">
    <name type="scientific">Wuchereria bancrofti</name>
    <dbReference type="NCBI Taxonomy" id="6293"/>
    <lineage>
        <taxon>Eukaryota</taxon>
        <taxon>Metazoa</taxon>
        <taxon>Ecdysozoa</taxon>
        <taxon>Nematoda</taxon>
        <taxon>Chromadorea</taxon>
        <taxon>Rhabditida</taxon>
        <taxon>Spirurina</taxon>
        <taxon>Spiruromorpha</taxon>
        <taxon>Filarioidea</taxon>
        <taxon>Onchocercidae</taxon>
        <taxon>Wuchereria</taxon>
    </lineage>
</organism>
<reference evidence="3" key="1">
    <citation type="submission" date="2012-08" db="EMBL/GenBank/DDBJ databases">
        <title>The Genome Sequence of Wuchereria bancrofti.</title>
        <authorList>
            <person name="Nutman T.B."/>
            <person name="Fink D.L."/>
            <person name="Russ C."/>
            <person name="Young S."/>
            <person name="Zeng Q."/>
            <person name="Koehrsen M."/>
            <person name="Alvarado L."/>
            <person name="Berlin A."/>
            <person name="Chapman S.B."/>
            <person name="Chen Z."/>
            <person name="Freedman E."/>
            <person name="Gellesch M."/>
            <person name="Goldberg J."/>
            <person name="Griggs A."/>
            <person name="Gujja S."/>
            <person name="Heilman E.R."/>
            <person name="Heiman D."/>
            <person name="Hepburn T."/>
            <person name="Howarth C."/>
            <person name="Jen D."/>
            <person name="Larson L."/>
            <person name="Lewis B."/>
            <person name="Mehta T."/>
            <person name="Park D."/>
            <person name="Pearson M."/>
            <person name="Roberts A."/>
            <person name="Saif S."/>
            <person name="Shea T."/>
            <person name="Shenoy N."/>
            <person name="Sisk P."/>
            <person name="Stolte C."/>
            <person name="Sykes S."/>
            <person name="Walk T."/>
            <person name="White J."/>
            <person name="Yandava C."/>
            <person name="Haas B."/>
            <person name="Henn M.R."/>
            <person name="Nusbaum C."/>
            <person name="Birren B."/>
        </authorList>
    </citation>
    <scope>NUCLEOTIDE SEQUENCE [LARGE SCALE GENOMIC DNA]</scope>
    <source>
        <strain evidence="3">NA</strain>
    </source>
</reference>
<evidence type="ECO:0000313" key="2">
    <source>
        <dbReference type="EMBL" id="EJW79826.1"/>
    </source>
</evidence>
<accession>J9EBM9</accession>
<evidence type="ECO:0000256" key="1">
    <source>
        <dbReference type="SAM" id="MobiDB-lite"/>
    </source>
</evidence>
<sequence>MNRRETDTAAWLVDRSIGRSVDRPFHSSPSVSSKSLSLPTHPDDRTENLEVRRRVSVGGRKRRELEGRWMNGLCDCVPLRMESGQRGGQRKAVNGDNDLILYTMTASRMQLKTKYRSSSTTLTVINFINH</sequence>
<dbReference type="AlphaFoldDB" id="J9EBM9"/>
<dbReference type="Proteomes" id="UP000004810">
    <property type="component" value="Unassembled WGS sequence"/>
</dbReference>
<evidence type="ECO:0000313" key="3">
    <source>
        <dbReference type="Proteomes" id="UP000004810"/>
    </source>
</evidence>
<gene>
    <name evidence="2" type="ORF">WUBG_09266</name>
</gene>
<feature type="compositionally biased region" description="Basic and acidic residues" evidence="1">
    <location>
        <begin position="41"/>
        <end position="52"/>
    </location>
</feature>
<comment type="caution">
    <text evidence="2">The sequence shown here is derived from an EMBL/GenBank/DDBJ whole genome shotgun (WGS) entry which is preliminary data.</text>
</comment>
<feature type="compositionally biased region" description="Low complexity" evidence="1">
    <location>
        <begin position="27"/>
        <end position="39"/>
    </location>
</feature>
<feature type="region of interest" description="Disordered" evidence="1">
    <location>
        <begin position="20"/>
        <end position="52"/>
    </location>
</feature>
<name>J9EBM9_WUCBA</name>
<protein>
    <submittedName>
        <fullName evidence="2">Uncharacterized protein</fullName>
    </submittedName>
</protein>